<dbReference type="InterPro" id="IPR038136">
    <property type="entry name" value="CofD-like_dom_sf"/>
</dbReference>
<dbReference type="eggNOG" id="ENOG502QUXN">
    <property type="taxonomic scope" value="Eukaryota"/>
</dbReference>
<dbReference type="PANTHER" id="PTHR31240:SF0">
    <property type="entry name" value="MATERNAL EFFECT EMBRYO ARREST 18"/>
    <property type="match status" value="1"/>
</dbReference>
<dbReference type="Proteomes" id="UP000007799">
    <property type="component" value="Unassembled WGS sequence"/>
</dbReference>
<dbReference type="SUPFAM" id="SSF142338">
    <property type="entry name" value="CofD-like"/>
    <property type="match status" value="1"/>
</dbReference>
<dbReference type="Pfam" id="PF01933">
    <property type="entry name" value="CofD"/>
    <property type="match status" value="1"/>
</dbReference>
<dbReference type="Gene3D" id="3.40.50.10680">
    <property type="entry name" value="CofD-like domains"/>
    <property type="match status" value="1"/>
</dbReference>
<dbReference type="InParanoid" id="F2UHS2"/>
<accession>F2UHS2</accession>
<evidence type="ECO:0000313" key="1">
    <source>
        <dbReference type="EMBL" id="EGD76671.1"/>
    </source>
</evidence>
<dbReference type="GO" id="GO:0043743">
    <property type="term" value="F:LPPG:FO 2-phospho-L-lactate transferase activity"/>
    <property type="evidence" value="ECO:0007669"/>
    <property type="project" value="InterPro"/>
</dbReference>
<dbReference type="GeneID" id="16071605"/>
<dbReference type="InterPro" id="IPR002882">
    <property type="entry name" value="CofD"/>
</dbReference>
<dbReference type="EMBL" id="GL832975">
    <property type="protein sequence ID" value="EGD76671.1"/>
    <property type="molecule type" value="Genomic_DNA"/>
</dbReference>
<organism evidence="2">
    <name type="scientific">Salpingoeca rosetta (strain ATCC 50818 / BSB-021)</name>
    <dbReference type="NCBI Taxonomy" id="946362"/>
    <lineage>
        <taxon>Eukaryota</taxon>
        <taxon>Choanoflagellata</taxon>
        <taxon>Craspedida</taxon>
        <taxon>Salpingoecidae</taxon>
        <taxon>Salpingoeca</taxon>
    </lineage>
</organism>
<gene>
    <name evidence="1" type="ORF">PTSG_08021</name>
</gene>
<dbReference type="KEGG" id="sre:PTSG_08021"/>
<dbReference type="OrthoDB" id="10267139at2759"/>
<reference evidence="1" key="1">
    <citation type="submission" date="2009-08" db="EMBL/GenBank/DDBJ databases">
        <title>Annotation of Salpingoeca rosetta.</title>
        <authorList>
            <consortium name="The Broad Institute Genome Sequencing Platform"/>
            <person name="Russ C."/>
            <person name="Cuomo C."/>
            <person name="Burger G."/>
            <person name="Gray M.W."/>
            <person name="Holland P.W.H."/>
            <person name="King N."/>
            <person name="Lang F.B.F."/>
            <person name="Roger A.J."/>
            <person name="Ruiz-Trillo I."/>
            <person name="Young S.K."/>
            <person name="Zeng Q."/>
            <person name="Gargeya S."/>
            <person name="Alvarado L."/>
            <person name="Berlin A."/>
            <person name="Chapman S.B."/>
            <person name="Chen Z."/>
            <person name="Freedman E."/>
            <person name="Gellesch M."/>
            <person name="Goldberg J."/>
            <person name="Griggs A."/>
            <person name="Gujja S."/>
            <person name="Heilman E."/>
            <person name="Heiman D."/>
            <person name="Howarth C."/>
            <person name="Mehta T."/>
            <person name="Neiman D."/>
            <person name="Pearson M."/>
            <person name="Roberts A."/>
            <person name="Saif S."/>
            <person name="Shea T."/>
            <person name="Shenoy N."/>
            <person name="Sisk P."/>
            <person name="Stolte C."/>
            <person name="Sykes S."/>
            <person name="White J."/>
            <person name="Yandava C."/>
            <person name="Haas B."/>
            <person name="Nusbaum C."/>
            <person name="Birren B."/>
        </authorList>
    </citation>
    <scope>NUCLEOTIDE SEQUENCE [LARGE SCALE GENOMIC DNA]</scope>
    <source>
        <strain evidence="1">ATCC 50818</strain>
    </source>
</reference>
<evidence type="ECO:0000313" key="2">
    <source>
        <dbReference type="Proteomes" id="UP000007799"/>
    </source>
</evidence>
<proteinExistence type="predicted"/>
<sequence>MRQATSKWGVDVLHQGRHELWRGVSADHKQIIRSFMIHFHTAVLTAASEQPGPNGEAVKAFCFHRGSVGNFFFSGCRKFFNSLSAAITLWSSLVGIPHETAVLPIINSNHTVTIGAQLEDGSKIFGQNQISHPGDVVDKQHQGQQPLPARIRRLFYLNDWRQEIEFHADPSVLSTLSHAAMVVYSMGSLYTSICASLATKGVGDHIATLACPKVLILNGTVDRETHGMTAMDFVWAIVHACVGSSRHNANQRTAKQDDAALVSQFVTHVLYLTTSEVPMDGGRLEELGLRVIPISEHAASNPQHYRTRALVSAILDILPPDRGSS</sequence>
<protein>
    <submittedName>
        <fullName evidence="1">Uncharacterized protein</fullName>
    </submittedName>
</protein>
<dbReference type="STRING" id="946362.F2UHS2"/>
<dbReference type="RefSeq" id="XP_004991043.1">
    <property type="nucleotide sequence ID" value="XM_004990986.1"/>
</dbReference>
<keyword evidence="2" id="KW-1185">Reference proteome</keyword>
<name>F2UHS2_SALR5</name>
<dbReference type="PANTHER" id="PTHR31240">
    <property type="entry name" value="MATERNAL EFFECT EMBRYO ARREST 18"/>
    <property type="match status" value="1"/>
</dbReference>
<dbReference type="AlphaFoldDB" id="F2UHS2"/>